<dbReference type="AlphaFoldDB" id="A0A1M5WLW8"/>
<organism evidence="2 3">
    <name type="scientific">Chryseolinea serpens</name>
    <dbReference type="NCBI Taxonomy" id="947013"/>
    <lineage>
        <taxon>Bacteria</taxon>
        <taxon>Pseudomonadati</taxon>
        <taxon>Bacteroidota</taxon>
        <taxon>Cytophagia</taxon>
        <taxon>Cytophagales</taxon>
        <taxon>Fulvivirgaceae</taxon>
        <taxon>Chryseolinea</taxon>
    </lineage>
</organism>
<dbReference type="Pfam" id="PF01521">
    <property type="entry name" value="Fe-S_biosyn"/>
    <property type="match status" value="1"/>
</dbReference>
<dbReference type="RefSeq" id="WP_073141709.1">
    <property type="nucleotide sequence ID" value="NZ_FQWQ01000005.1"/>
</dbReference>
<dbReference type="Gene3D" id="2.60.300.12">
    <property type="entry name" value="HesB-like domain"/>
    <property type="match status" value="1"/>
</dbReference>
<dbReference type="EMBL" id="FQWQ01000005">
    <property type="protein sequence ID" value="SHH88487.1"/>
    <property type="molecule type" value="Genomic_DNA"/>
</dbReference>
<gene>
    <name evidence="2" type="ORF">SAMN04488109_5817</name>
</gene>
<feature type="domain" description="Core" evidence="1">
    <location>
        <begin position="8"/>
        <end position="95"/>
    </location>
</feature>
<name>A0A1M5WLW8_9BACT</name>
<evidence type="ECO:0000313" key="3">
    <source>
        <dbReference type="Proteomes" id="UP000184212"/>
    </source>
</evidence>
<dbReference type="InterPro" id="IPR035903">
    <property type="entry name" value="HesB-like_dom_sf"/>
</dbReference>
<protein>
    <submittedName>
        <fullName evidence="2">Iron-sulfur cluster assembly protein</fullName>
    </submittedName>
</protein>
<dbReference type="PANTHER" id="PTHR10072">
    <property type="entry name" value="IRON-SULFUR CLUSTER ASSEMBLY PROTEIN"/>
    <property type="match status" value="1"/>
</dbReference>
<keyword evidence="3" id="KW-1185">Reference proteome</keyword>
<dbReference type="InterPro" id="IPR050322">
    <property type="entry name" value="Fe-S_cluster_asmbl/transfer"/>
</dbReference>
<dbReference type="GO" id="GO:0051537">
    <property type="term" value="F:2 iron, 2 sulfur cluster binding"/>
    <property type="evidence" value="ECO:0007669"/>
    <property type="project" value="TreeGrafter"/>
</dbReference>
<dbReference type="Proteomes" id="UP000184212">
    <property type="component" value="Unassembled WGS sequence"/>
</dbReference>
<sequence>MFESLQPVTLSPRAAEEIRKIMQTKNIPAGYGLRVGVKGGGCGVSLLIGFDKKKDTDIAYTISDIPVYIDKRHTMYIIGKEVDFFEGDEARGFVFVDPSKEDQPAEK</sequence>
<evidence type="ECO:0000259" key="1">
    <source>
        <dbReference type="Pfam" id="PF01521"/>
    </source>
</evidence>
<dbReference type="InterPro" id="IPR000361">
    <property type="entry name" value="ATAP_core_dom"/>
</dbReference>
<dbReference type="OrthoDB" id="9801228at2"/>
<evidence type="ECO:0000313" key="2">
    <source>
        <dbReference type="EMBL" id="SHH88487.1"/>
    </source>
</evidence>
<proteinExistence type="predicted"/>
<dbReference type="STRING" id="947013.SAMN04488109_5817"/>
<dbReference type="GO" id="GO:0016226">
    <property type="term" value="P:iron-sulfur cluster assembly"/>
    <property type="evidence" value="ECO:0007669"/>
    <property type="project" value="TreeGrafter"/>
</dbReference>
<accession>A0A1M5WLW8</accession>
<dbReference type="GO" id="GO:0005737">
    <property type="term" value="C:cytoplasm"/>
    <property type="evidence" value="ECO:0007669"/>
    <property type="project" value="TreeGrafter"/>
</dbReference>
<dbReference type="SUPFAM" id="SSF89360">
    <property type="entry name" value="HesB-like domain"/>
    <property type="match status" value="1"/>
</dbReference>
<dbReference type="PANTHER" id="PTHR10072:SF41">
    <property type="entry name" value="IRON-SULFUR CLUSTER ASSEMBLY 1 HOMOLOG, MITOCHONDRIAL"/>
    <property type="match status" value="1"/>
</dbReference>
<reference evidence="2 3" key="1">
    <citation type="submission" date="2016-11" db="EMBL/GenBank/DDBJ databases">
        <authorList>
            <person name="Jaros S."/>
            <person name="Januszkiewicz K."/>
            <person name="Wedrychowicz H."/>
        </authorList>
    </citation>
    <scope>NUCLEOTIDE SEQUENCE [LARGE SCALE GENOMIC DNA]</scope>
    <source>
        <strain evidence="2 3">DSM 24574</strain>
    </source>
</reference>